<dbReference type="AlphaFoldDB" id="A0A0B2VLA5"/>
<evidence type="ECO:0000256" key="1">
    <source>
        <dbReference type="SAM" id="Phobius"/>
    </source>
</evidence>
<reference evidence="2 3" key="1">
    <citation type="submission" date="2014-11" db="EMBL/GenBank/DDBJ databases">
        <title>Genetic blueprint of the zoonotic pathogen Toxocara canis.</title>
        <authorList>
            <person name="Zhu X.-Q."/>
            <person name="Korhonen P.K."/>
            <person name="Cai H."/>
            <person name="Young N.D."/>
            <person name="Nejsum P."/>
            <person name="von Samson-Himmelstjerna G."/>
            <person name="Boag P.R."/>
            <person name="Tan P."/>
            <person name="Li Q."/>
            <person name="Min J."/>
            <person name="Yang Y."/>
            <person name="Wang X."/>
            <person name="Fang X."/>
            <person name="Hall R.S."/>
            <person name="Hofmann A."/>
            <person name="Sternberg P.W."/>
            <person name="Jex A.R."/>
            <person name="Gasser R.B."/>
        </authorList>
    </citation>
    <scope>NUCLEOTIDE SEQUENCE [LARGE SCALE GENOMIC DNA]</scope>
    <source>
        <strain evidence="2">PN_DK_2014</strain>
    </source>
</reference>
<evidence type="ECO:0000313" key="2">
    <source>
        <dbReference type="EMBL" id="KHN81790.1"/>
    </source>
</evidence>
<gene>
    <name evidence="2" type="ORF">Tcan_06206</name>
</gene>
<name>A0A0B2VLA5_TOXCA</name>
<accession>A0A0B2VLA5</accession>
<organism evidence="2 3">
    <name type="scientific">Toxocara canis</name>
    <name type="common">Canine roundworm</name>
    <dbReference type="NCBI Taxonomy" id="6265"/>
    <lineage>
        <taxon>Eukaryota</taxon>
        <taxon>Metazoa</taxon>
        <taxon>Ecdysozoa</taxon>
        <taxon>Nematoda</taxon>
        <taxon>Chromadorea</taxon>
        <taxon>Rhabditida</taxon>
        <taxon>Spirurina</taxon>
        <taxon>Ascaridomorpha</taxon>
        <taxon>Ascaridoidea</taxon>
        <taxon>Toxocaridae</taxon>
        <taxon>Toxocara</taxon>
    </lineage>
</organism>
<dbReference type="Proteomes" id="UP000031036">
    <property type="component" value="Unassembled WGS sequence"/>
</dbReference>
<sequence length="146" mass="16768">MRLCFGSTPSIVLRCPVWRRNRKIVGGGGILTQQWLDGRLPLLIIEKSSTAEVVYYKPWLDTRSCPLCAIRLARIFKFCGVLLLATALLSLYYLSFPKEYDIVRRAEVFQNLRAFKSMRYLLIFLDRQPLLISSGHAFAHLNSCVI</sequence>
<proteinExistence type="predicted"/>
<dbReference type="EMBL" id="JPKZ01001465">
    <property type="protein sequence ID" value="KHN81790.1"/>
    <property type="molecule type" value="Genomic_DNA"/>
</dbReference>
<keyword evidence="3" id="KW-1185">Reference proteome</keyword>
<keyword evidence="1" id="KW-1133">Transmembrane helix</keyword>
<comment type="caution">
    <text evidence="2">The sequence shown here is derived from an EMBL/GenBank/DDBJ whole genome shotgun (WGS) entry which is preliminary data.</text>
</comment>
<keyword evidence="1" id="KW-0812">Transmembrane</keyword>
<feature type="transmembrane region" description="Helical" evidence="1">
    <location>
        <begin position="75"/>
        <end position="95"/>
    </location>
</feature>
<protein>
    <submittedName>
        <fullName evidence="2">Uncharacterized protein</fullName>
    </submittedName>
</protein>
<evidence type="ECO:0000313" key="3">
    <source>
        <dbReference type="Proteomes" id="UP000031036"/>
    </source>
</evidence>
<keyword evidence="1" id="KW-0472">Membrane</keyword>